<evidence type="ECO:0000313" key="2">
    <source>
        <dbReference type="EnsemblMetazoa" id="GPAI002452-PA"/>
    </source>
</evidence>
<name>A0A1A9Z378_GLOPL</name>
<accession>A0A1A9Z378</accession>
<keyword evidence="1" id="KW-0472">Membrane</keyword>
<evidence type="ECO:0000313" key="3">
    <source>
        <dbReference type="Proteomes" id="UP000092445"/>
    </source>
</evidence>
<keyword evidence="3" id="KW-1185">Reference proteome</keyword>
<sequence>MRNSFRKQMCEGYLNILECEEEEGVRKLWQQQHLSSHGALLRFVKTSDDVILYDDCSNVNLNKHNALNGLILITSFLAIITHTIALIISNKLKYFAWTKLTMDDVYVYVGINQRKYKLRYYNESFNEKSKTEKQSAKKQKPRLMHFIAIAMYTEM</sequence>
<protein>
    <submittedName>
        <fullName evidence="2">Uncharacterized protein</fullName>
    </submittedName>
</protein>
<dbReference type="AlphaFoldDB" id="A0A1A9Z378"/>
<dbReference type="Proteomes" id="UP000092445">
    <property type="component" value="Unassembled WGS sequence"/>
</dbReference>
<keyword evidence="1" id="KW-1133">Transmembrane helix</keyword>
<dbReference type="EnsemblMetazoa" id="GPAI002452-RA">
    <property type="protein sequence ID" value="GPAI002452-PA"/>
    <property type="gene ID" value="GPAI002452"/>
</dbReference>
<reference evidence="2" key="2">
    <citation type="submission" date="2020-05" db="UniProtKB">
        <authorList>
            <consortium name="EnsemblMetazoa"/>
        </authorList>
    </citation>
    <scope>IDENTIFICATION</scope>
    <source>
        <strain evidence="2">IAEA</strain>
    </source>
</reference>
<dbReference type="VEuPathDB" id="VectorBase:GPAI002452"/>
<proteinExistence type="predicted"/>
<evidence type="ECO:0000256" key="1">
    <source>
        <dbReference type="SAM" id="Phobius"/>
    </source>
</evidence>
<reference evidence="3" key="1">
    <citation type="submission" date="2014-03" db="EMBL/GenBank/DDBJ databases">
        <authorList>
            <person name="Aksoy S."/>
            <person name="Warren W."/>
            <person name="Wilson R.K."/>
        </authorList>
    </citation>
    <scope>NUCLEOTIDE SEQUENCE [LARGE SCALE GENOMIC DNA]</scope>
    <source>
        <strain evidence="3">IAEA</strain>
    </source>
</reference>
<keyword evidence="1" id="KW-0812">Transmembrane</keyword>
<organism evidence="2 3">
    <name type="scientific">Glossina pallidipes</name>
    <name type="common">Tsetse fly</name>
    <dbReference type="NCBI Taxonomy" id="7398"/>
    <lineage>
        <taxon>Eukaryota</taxon>
        <taxon>Metazoa</taxon>
        <taxon>Ecdysozoa</taxon>
        <taxon>Arthropoda</taxon>
        <taxon>Hexapoda</taxon>
        <taxon>Insecta</taxon>
        <taxon>Pterygota</taxon>
        <taxon>Neoptera</taxon>
        <taxon>Endopterygota</taxon>
        <taxon>Diptera</taxon>
        <taxon>Brachycera</taxon>
        <taxon>Muscomorpha</taxon>
        <taxon>Hippoboscoidea</taxon>
        <taxon>Glossinidae</taxon>
        <taxon>Glossina</taxon>
    </lineage>
</organism>
<feature type="transmembrane region" description="Helical" evidence="1">
    <location>
        <begin position="67"/>
        <end position="88"/>
    </location>
</feature>